<dbReference type="PANTHER" id="PTHR27008:SF585">
    <property type="entry name" value="PROTEIN KINASE DOMAIN-CONTAINING PROTEIN"/>
    <property type="match status" value="1"/>
</dbReference>
<evidence type="ECO:0000256" key="11">
    <source>
        <dbReference type="ARBA" id="ARBA00022741"/>
    </source>
</evidence>
<dbReference type="PROSITE" id="PS50011">
    <property type="entry name" value="PROTEIN_KINASE_DOM"/>
    <property type="match status" value="1"/>
</dbReference>
<proteinExistence type="predicted"/>
<evidence type="ECO:0000256" key="9">
    <source>
        <dbReference type="ARBA" id="ARBA00022729"/>
    </source>
</evidence>
<keyword evidence="17" id="KW-0325">Glycoprotein</keyword>
<evidence type="ECO:0000256" key="5">
    <source>
        <dbReference type="ARBA" id="ARBA00022553"/>
    </source>
</evidence>
<comment type="catalytic activity">
    <reaction evidence="19">
        <text>L-seryl-[protein] + ATP = O-phospho-L-seryl-[protein] + ADP + H(+)</text>
        <dbReference type="Rhea" id="RHEA:17989"/>
        <dbReference type="Rhea" id="RHEA-COMP:9863"/>
        <dbReference type="Rhea" id="RHEA-COMP:11604"/>
        <dbReference type="ChEBI" id="CHEBI:15378"/>
        <dbReference type="ChEBI" id="CHEBI:29999"/>
        <dbReference type="ChEBI" id="CHEBI:30616"/>
        <dbReference type="ChEBI" id="CHEBI:83421"/>
        <dbReference type="ChEBI" id="CHEBI:456216"/>
        <dbReference type="EC" id="2.7.11.1"/>
    </reaction>
</comment>
<keyword evidence="13" id="KW-0067">ATP-binding</keyword>
<dbReference type="SMART" id="SM00220">
    <property type="entry name" value="S_TKc"/>
    <property type="match status" value="1"/>
</dbReference>
<dbReference type="InterPro" id="IPR000719">
    <property type="entry name" value="Prot_kinase_dom"/>
</dbReference>
<evidence type="ECO:0000256" key="18">
    <source>
        <dbReference type="ARBA" id="ARBA00047899"/>
    </source>
</evidence>
<protein>
    <recommendedName>
        <fullName evidence="2">non-specific serine/threonine protein kinase</fullName>
        <ecNumber evidence="2">2.7.11.1</ecNumber>
    </recommendedName>
</protein>
<dbReference type="PROSITE" id="PS00108">
    <property type="entry name" value="PROTEIN_KINASE_ST"/>
    <property type="match status" value="1"/>
</dbReference>
<evidence type="ECO:0000256" key="10">
    <source>
        <dbReference type="ARBA" id="ARBA00022737"/>
    </source>
</evidence>
<evidence type="ECO:0000256" key="13">
    <source>
        <dbReference type="ARBA" id="ARBA00022840"/>
    </source>
</evidence>
<dbReference type="GO" id="GO:0005886">
    <property type="term" value="C:plasma membrane"/>
    <property type="evidence" value="ECO:0007669"/>
    <property type="project" value="UniProtKB-SubCell"/>
</dbReference>
<evidence type="ECO:0000313" key="22">
    <source>
        <dbReference type="Proteomes" id="UP000006882"/>
    </source>
</evidence>
<dbReference type="PANTHER" id="PTHR27008">
    <property type="entry name" value="OS04G0122200 PROTEIN"/>
    <property type="match status" value="1"/>
</dbReference>
<evidence type="ECO:0000256" key="3">
    <source>
        <dbReference type="ARBA" id="ARBA00022475"/>
    </source>
</evidence>
<evidence type="ECO:0000256" key="8">
    <source>
        <dbReference type="ARBA" id="ARBA00022692"/>
    </source>
</evidence>
<evidence type="ECO:0000256" key="19">
    <source>
        <dbReference type="ARBA" id="ARBA00048679"/>
    </source>
</evidence>
<reference evidence="21 22" key="1">
    <citation type="journal article" date="2013" name="Nat. Genet.">
        <title>The high-quality draft genome of peach (Prunus persica) identifies unique patterns of genetic diversity, domestication and genome evolution.</title>
        <authorList>
            <consortium name="International Peach Genome Initiative"/>
            <person name="Verde I."/>
            <person name="Abbott A.G."/>
            <person name="Scalabrin S."/>
            <person name="Jung S."/>
            <person name="Shu S."/>
            <person name="Marroni F."/>
            <person name="Zhebentyayeva T."/>
            <person name="Dettori M.T."/>
            <person name="Grimwood J."/>
            <person name="Cattonaro F."/>
            <person name="Zuccolo A."/>
            <person name="Rossini L."/>
            <person name="Jenkins J."/>
            <person name="Vendramin E."/>
            <person name="Meisel L.A."/>
            <person name="Decroocq V."/>
            <person name="Sosinski B."/>
            <person name="Prochnik S."/>
            <person name="Mitros T."/>
            <person name="Policriti A."/>
            <person name="Cipriani G."/>
            <person name="Dondini L."/>
            <person name="Ficklin S."/>
            <person name="Goodstein D.M."/>
            <person name="Xuan P."/>
            <person name="Del Fabbro C."/>
            <person name="Aramini V."/>
            <person name="Copetti D."/>
            <person name="Gonzalez S."/>
            <person name="Horner D.S."/>
            <person name="Falchi R."/>
            <person name="Lucas S."/>
            <person name="Mica E."/>
            <person name="Maldonado J."/>
            <person name="Lazzari B."/>
            <person name="Bielenberg D."/>
            <person name="Pirona R."/>
            <person name="Miculan M."/>
            <person name="Barakat A."/>
            <person name="Testolin R."/>
            <person name="Stella A."/>
            <person name="Tartarini S."/>
            <person name="Tonutti P."/>
            <person name="Arus P."/>
            <person name="Orellana A."/>
            <person name="Wells C."/>
            <person name="Main D."/>
            <person name="Vizzotto G."/>
            <person name="Silva H."/>
            <person name="Salamini F."/>
            <person name="Schmutz J."/>
            <person name="Morgante M."/>
            <person name="Rokhsar D.S."/>
        </authorList>
    </citation>
    <scope>NUCLEOTIDE SEQUENCE [LARGE SCALE GENOMIC DNA]</scope>
    <source>
        <strain evidence="22">cv. Nemared</strain>
    </source>
</reference>
<evidence type="ECO:0000256" key="15">
    <source>
        <dbReference type="ARBA" id="ARBA00023136"/>
    </source>
</evidence>
<dbReference type="InterPro" id="IPR032675">
    <property type="entry name" value="LRR_dom_sf"/>
</dbReference>
<dbReference type="Pfam" id="PF00560">
    <property type="entry name" value="LRR_1"/>
    <property type="match status" value="6"/>
</dbReference>
<dbReference type="InterPro" id="IPR011009">
    <property type="entry name" value="Kinase-like_dom_sf"/>
</dbReference>
<dbReference type="FunFam" id="1.10.510.10:FF:000358">
    <property type="entry name" value="Putative leucine-rich repeat receptor-like serine/threonine-protein kinase"/>
    <property type="match status" value="1"/>
</dbReference>
<name>A0A251PNX5_PRUPE</name>
<feature type="domain" description="Protein kinase" evidence="20">
    <location>
        <begin position="456"/>
        <end position="747"/>
    </location>
</feature>
<sequence>IPNEINSLDQVEFMYVQDNALKGHVPMTVFNMSSLTMLSLFGNSLNGGIPDNICQHLPNIQQCKELLELVLDNNNFSGSIPKNIGNLTQLMEIYIAYNNVNSVHFIVFSFGVNNFNGPIPSTIFNMSMLTAISLASNQLSGSLPADIGLRLPNLELLYIGMNKLSGAIPNFISNNGSKLTYTLCALTNLDLLSLHANNLTIDTLTPEANILFCLANLRNLTILYLEGNPLHTTLPVAFGNLSPSFQYLSLYNCKLRGNIPNDVGNLSSLITLDMGNNQLTGSIPTSNDNKLQGYIPFEICQLDNLAELLLGGNGNQLSGSLPSCLGDFSAALRILSLGPNLLTSTIPSTLWGLEYILNLDLSSNLLNGSLSEDIGKLKVPTALDLSNNQLSGSVPSNIGGLKDLVQLSLSPKTIYSKEKFQQVDLFKTSPLNHLSRTGLCGAARLHFTQPEVSYSRDHISITPGGLCINVHTTQEKESGSCNRHCLVTSTSLKKSFTPITSKRNGNLLDTGVLDQYTKIEGAFKSFDSECDVLSNMRHRNLIKIISCCSQPDFKALNKCLMEALRNVASALEYLHHGHGPNHVVHCDVKPSNILLDDDMVAHVADFGISRLLGEGDSMTQTMTLATIGYMAPEFGMEGIISTRGDVYSFSIVLMETFTRRKPTDEMFVGEMNLKQLIANSLLPDAAIVEVVDADLLGTEEDGDFVSRRDCLSSIMRLAPACCAELPEEGINMQEALITLNKIKIKFLKDCVDECSLSYSSSCFKKKYIFFFLFFICKECMSHVFGGKLKIKN</sequence>
<dbReference type="GO" id="GO:0005524">
    <property type="term" value="F:ATP binding"/>
    <property type="evidence" value="ECO:0007669"/>
    <property type="project" value="UniProtKB-KW"/>
</dbReference>
<keyword evidence="9" id="KW-0732">Signal</keyword>
<dbReference type="Pfam" id="PF00069">
    <property type="entry name" value="Pkinase"/>
    <property type="match status" value="1"/>
</dbReference>
<keyword evidence="14" id="KW-1133">Transmembrane helix</keyword>
<keyword evidence="4" id="KW-0723">Serine/threonine-protein kinase</keyword>
<dbReference type="SUPFAM" id="SSF52058">
    <property type="entry name" value="L domain-like"/>
    <property type="match status" value="1"/>
</dbReference>
<comment type="subcellular location">
    <subcellularLocation>
        <location evidence="1">Cell membrane</location>
        <topology evidence="1">Single-pass membrane protein</topology>
    </subcellularLocation>
</comment>
<keyword evidence="6" id="KW-0433">Leucine-rich repeat</keyword>
<comment type="catalytic activity">
    <reaction evidence="18">
        <text>L-threonyl-[protein] + ATP = O-phospho-L-threonyl-[protein] + ADP + H(+)</text>
        <dbReference type="Rhea" id="RHEA:46608"/>
        <dbReference type="Rhea" id="RHEA-COMP:11060"/>
        <dbReference type="Rhea" id="RHEA-COMP:11605"/>
        <dbReference type="ChEBI" id="CHEBI:15378"/>
        <dbReference type="ChEBI" id="CHEBI:30013"/>
        <dbReference type="ChEBI" id="CHEBI:30616"/>
        <dbReference type="ChEBI" id="CHEBI:61977"/>
        <dbReference type="ChEBI" id="CHEBI:456216"/>
        <dbReference type="EC" id="2.7.11.1"/>
    </reaction>
</comment>
<evidence type="ECO:0000256" key="2">
    <source>
        <dbReference type="ARBA" id="ARBA00012513"/>
    </source>
</evidence>
<gene>
    <name evidence="21" type="ORF">PRUPE_4G213400</name>
</gene>
<keyword evidence="11" id="KW-0547">Nucleotide-binding</keyword>
<dbReference type="AlphaFoldDB" id="A0A251PNX5"/>
<dbReference type="InterPro" id="IPR051809">
    <property type="entry name" value="Plant_receptor-like_S/T_kinase"/>
</dbReference>
<evidence type="ECO:0000256" key="16">
    <source>
        <dbReference type="ARBA" id="ARBA00023170"/>
    </source>
</evidence>
<dbReference type="InterPro" id="IPR008271">
    <property type="entry name" value="Ser/Thr_kinase_AS"/>
</dbReference>
<accession>A0A251PNX5</accession>
<keyword evidence="16" id="KW-0675">Receptor</keyword>
<evidence type="ECO:0000256" key="12">
    <source>
        <dbReference type="ARBA" id="ARBA00022777"/>
    </source>
</evidence>
<dbReference type="InterPro" id="IPR003591">
    <property type="entry name" value="Leu-rich_rpt_typical-subtyp"/>
</dbReference>
<evidence type="ECO:0000256" key="14">
    <source>
        <dbReference type="ARBA" id="ARBA00022989"/>
    </source>
</evidence>
<dbReference type="SUPFAM" id="SSF56112">
    <property type="entry name" value="Protein kinase-like (PK-like)"/>
    <property type="match status" value="1"/>
</dbReference>
<evidence type="ECO:0000313" key="21">
    <source>
        <dbReference type="EMBL" id="ONI13281.1"/>
    </source>
</evidence>
<dbReference type="EMBL" id="CM007654">
    <property type="protein sequence ID" value="ONI13281.1"/>
    <property type="molecule type" value="Genomic_DNA"/>
</dbReference>
<keyword evidence="5" id="KW-0597">Phosphoprotein</keyword>
<feature type="non-terminal residue" evidence="21">
    <location>
        <position position="1"/>
    </location>
</feature>
<dbReference type="Gramene" id="ONI13281">
    <property type="protein sequence ID" value="ONI13281"/>
    <property type="gene ID" value="PRUPE_4G213400"/>
</dbReference>
<dbReference type="Proteomes" id="UP000006882">
    <property type="component" value="Chromosome G4"/>
</dbReference>
<evidence type="ECO:0000256" key="1">
    <source>
        <dbReference type="ARBA" id="ARBA00004162"/>
    </source>
</evidence>
<keyword evidence="12" id="KW-0418">Kinase</keyword>
<evidence type="ECO:0000256" key="6">
    <source>
        <dbReference type="ARBA" id="ARBA00022614"/>
    </source>
</evidence>
<keyword evidence="8" id="KW-0812">Transmembrane</keyword>
<evidence type="ECO:0000256" key="4">
    <source>
        <dbReference type="ARBA" id="ARBA00022527"/>
    </source>
</evidence>
<organism evidence="21 22">
    <name type="scientific">Prunus persica</name>
    <name type="common">Peach</name>
    <name type="synonym">Amygdalus persica</name>
    <dbReference type="NCBI Taxonomy" id="3760"/>
    <lineage>
        <taxon>Eukaryota</taxon>
        <taxon>Viridiplantae</taxon>
        <taxon>Streptophyta</taxon>
        <taxon>Embryophyta</taxon>
        <taxon>Tracheophyta</taxon>
        <taxon>Spermatophyta</taxon>
        <taxon>Magnoliopsida</taxon>
        <taxon>eudicotyledons</taxon>
        <taxon>Gunneridae</taxon>
        <taxon>Pentapetalae</taxon>
        <taxon>rosids</taxon>
        <taxon>fabids</taxon>
        <taxon>Rosales</taxon>
        <taxon>Rosaceae</taxon>
        <taxon>Amygdaloideae</taxon>
        <taxon>Amygdaleae</taxon>
        <taxon>Prunus</taxon>
    </lineage>
</organism>
<keyword evidence="7" id="KW-0808">Transferase</keyword>
<keyword evidence="10" id="KW-0677">Repeat</keyword>
<keyword evidence="15" id="KW-0472">Membrane</keyword>
<dbReference type="Gene3D" id="1.10.510.10">
    <property type="entry name" value="Transferase(Phosphotransferase) domain 1"/>
    <property type="match status" value="1"/>
</dbReference>
<keyword evidence="3" id="KW-1003">Cell membrane</keyword>
<dbReference type="InterPro" id="IPR001611">
    <property type="entry name" value="Leu-rich_rpt"/>
</dbReference>
<dbReference type="EC" id="2.7.11.1" evidence="2"/>
<dbReference type="GO" id="GO:0004674">
    <property type="term" value="F:protein serine/threonine kinase activity"/>
    <property type="evidence" value="ECO:0007669"/>
    <property type="project" value="UniProtKB-KW"/>
</dbReference>
<keyword evidence="22" id="KW-1185">Reference proteome</keyword>
<evidence type="ECO:0000256" key="7">
    <source>
        <dbReference type="ARBA" id="ARBA00022679"/>
    </source>
</evidence>
<dbReference type="Gene3D" id="3.80.10.10">
    <property type="entry name" value="Ribonuclease Inhibitor"/>
    <property type="match status" value="4"/>
</dbReference>
<evidence type="ECO:0000259" key="20">
    <source>
        <dbReference type="PROSITE" id="PS50011"/>
    </source>
</evidence>
<evidence type="ECO:0000256" key="17">
    <source>
        <dbReference type="ARBA" id="ARBA00023180"/>
    </source>
</evidence>
<dbReference type="SMART" id="SM00369">
    <property type="entry name" value="LRR_TYP"/>
    <property type="match status" value="7"/>
</dbReference>